<dbReference type="InterPro" id="IPR036237">
    <property type="entry name" value="Xyl_isomerase-like_sf"/>
</dbReference>
<dbReference type="SUPFAM" id="SSF51658">
    <property type="entry name" value="Xylose isomerase-like"/>
    <property type="match status" value="1"/>
</dbReference>
<evidence type="ECO:0000313" key="1">
    <source>
        <dbReference type="EMBL" id="MDN3689683.1"/>
    </source>
</evidence>
<reference evidence="2" key="1">
    <citation type="journal article" date="2019" name="Int. J. Syst. Evol. Microbiol.">
        <title>The Global Catalogue of Microorganisms (GCM) 10K type strain sequencing project: providing services to taxonomists for standard genome sequencing and annotation.</title>
        <authorList>
            <consortium name="The Broad Institute Genomics Platform"/>
            <consortium name="The Broad Institute Genome Sequencing Center for Infectious Disease"/>
            <person name="Wu L."/>
            <person name="Ma J."/>
        </authorList>
    </citation>
    <scope>NUCLEOTIDE SEQUENCE [LARGE SCALE GENOMIC DNA]</scope>
    <source>
        <strain evidence="2">CECT 7706</strain>
    </source>
</reference>
<dbReference type="RefSeq" id="WP_163385418.1">
    <property type="nucleotide sequence ID" value="NZ_JAUFQS010000041.1"/>
</dbReference>
<protein>
    <submittedName>
        <fullName evidence="1">Metabolite traffic protein EboE</fullName>
    </submittedName>
</protein>
<name>A0ABT8CDR0_9BACT</name>
<organism evidence="1 2">
    <name type="scientific">Cyclobacterium jeungdonense</name>
    <dbReference type="NCBI Taxonomy" id="708087"/>
    <lineage>
        <taxon>Bacteria</taxon>
        <taxon>Pseudomonadati</taxon>
        <taxon>Bacteroidota</taxon>
        <taxon>Cytophagia</taxon>
        <taxon>Cytophagales</taxon>
        <taxon>Cyclobacteriaceae</taxon>
        <taxon>Cyclobacterium</taxon>
    </lineage>
</organism>
<dbReference type="NCBIfam" id="NF035939">
    <property type="entry name" value="TIM_EboE"/>
    <property type="match status" value="1"/>
</dbReference>
<dbReference type="Gene3D" id="3.20.20.150">
    <property type="entry name" value="Divalent-metal-dependent TIM barrel enzymes"/>
    <property type="match status" value="1"/>
</dbReference>
<keyword evidence="2" id="KW-1185">Reference proteome</keyword>
<comment type="caution">
    <text evidence="1">The sequence shown here is derived from an EMBL/GenBank/DDBJ whole genome shotgun (WGS) entry which is preliminary data.</text>
</comment>
<gene>
    <name evidence="1" type="primary">eboE</name>
    <name evidence="1" type="ORF">QWZ15_17800</name>
</gene>
<accession>A0ABT8CDR0</accession>
<evidence type="ECO:0000313" key="2">
    <source>
        <dbReference type="Proteomes" id="UP001236663"/>
    </source>
</evidence>
<sequence length="402" mass="45950">MRISDYHLTYCTNIHPGESWDATFTNLKDYVPRIKESVSAKQPFGIGLRISDEASRELMEPGNLSELKSWLETNHCYVFTLNGFPFGGFHRQVVKDEVHHPDWTTRERVTYTLRLFDILSAIMPADMDAGISTSPLSYKHWHKSPEALEQVMTQSCDHLLEVVDRLYILKQEKGQLLHLDIEPEPDGIIENSAGLIQFFTDWLLPKGIALFVKKYGISAAAARELILDHVRVCYDVCHFAVAYEDHDAVLQRLQEEGIKIGKFQLSAALKIPIPKKIGDRKLVEKALLPFVESTYLHQVIGVEKDGTQHAYPDLPDALLKLSETEEAEWRIHFHVPVFLSGYGTLKSTQEDILTVLKLNEKGQYSAQLEVETYTWEVLPEDIHLSLGQSIIRELDWVKKQIT</sequence>
<dbReference type="Proteomes" id="UP001236663">
    <property type="component" value="Unassembled WGS sequence"/>
</dbReference>
<dbReference type="EMBL" id="JAUFQS010000041">
    <property type="protein sequence ID" value="MDN3689683.1"/>
    <property type="molecule type" value="Genomic_DNA"/>
</dbReference>
<proteinExistence type="predicted"/>